<keyword evidence="14" id="KW-1185">Reference proteome</keyword>
<dbReference type="InterPro" id="IPR000531">
    <property type="entry name" value="Beta-barrel_TonB"/>
</dbReference>
<keyword evidence="10" id="KW-0732">Signal</keyword>
<feature type="domain" description="TonB-dependent receptor plug" evidence="12">
    <location>
        <begin position="112"/>
        <end position="218"/>
    </location>
</feature>
<evidence type="ECO:0000256" key="5">
    <source>
        <dbReference type="ARBA" id="ARBA00023077"/>
    </source>
</evidence>
<evidence type="ECO:0000256" key="10">
    <source>
        <dbReference type="SAM" id="SignalP"/>
    </source>
</evidence>
<dbReference type="InterPro" id="IPR037066">
    <property type="entry name" value="Plug_dom_sf"/>
</dbReference>
<dbReference type="InterPro" id="IPR008969">
    <property type="entry name" value="CarboxyPept-like_regulatory"/>
</dbReference>
<dbReference type="Pfam" id="PF13715">
    <property type="entry name" value="CarbopepD_reg_2"/>
    <property type="match status" value="1"/>
</dbReference>
<proteinExistence type="inferred from homology"/>
<dbReference type="InterPro" id="IPR023996">
    <property type="entry name" value="TonB-dep_OMP_SusC/RagA"/>
</dbReference>
<evidence type="ECO:0000256" key="3">
    <source>
        <dbReference type="ARBA" id="ARBA00022452"/>
    </source>
</evidence>
<dbReference type="Gene3D" id="2.60.40.1120">
    <property type="entry name" value="Carboxypeptidase-like, regulatory domain"/>
    <property type="match status" value="1"/>
</dbReference>
<evidence type="ECO:0000313" key="13">
    <source>
        <dbReference type="EMBL" id="SEA02350.1"/>
    </source>
</evidence>
<feature type="signal peptide" evidence="10">
    <location>
        <begin position="1"/>
        <end position="16"/>
    </location>
</feature>
<keyword evidence="7 8" id="KW-0998">Cell outer membrane</keyword>
<dbReference type="AlphaFoldDB" id="A0A1H3XSZ8"/>
<dbReference type="NCBIfam" id="TIGR04056">
    <property type="entry name" value="OMP_RagA_SusC"/>
    <property type="match status" value="1"/>
</dbReference>
<dbReference type="Proteomes" id="UP000183253">
    <property type="component" value="Unassembled WGS sequence"/>
</dbReference>
<dbReference type="GO" id="GO:0009279">
    <property type="term" value="C:cell outer membrane"/>
    <property type="evidence" value="ECO:0007669"/>
    <property type="project" value="UniProtKB-SubCell"/>
</dbReference>
<gene>
    <name evidence="13" type="ORF">SAMN05444145_101316</name>
</gene>
<keyword evidence="3 8" id="KW-1134">Transmembrane beta strand</keyword>
<comment type="subcellular location">
    <subcellularLocation>
        <location evidence="1 8">Cell outer membrane</location>
        <topology evidence="1 8">Multi-pass membrane protein</topology>
    </subcellularLocation>
</comment>
<dbReference type="InterPro" id="IPR023997">
    <property type="entry name" value="TonB-dep_OMP_SusC/RagA_CS"/>
</dbReference>
<organism evidence="13 14">
    <name type="scientific">Alistipes timonensis JC136</name>
    <dbReference type="NCBI Taxonomy" id="1033731"/>
    <lineage>
        <taxon>Bacteria</taxon>
        <taxon>Pseudomonadati</taxon>
        <taxon>Bacteroidota</taxon>
        <taxon>Bacteroidia</taxon>
        <taxon>Bacteroidales</taxon>
        <taxon>Rikenellaceae</taxon>
        <taxon>Alistipes</taxon>
    </lineage>
</organism>
<evidence type="ECO:0000259" key="11">
    <source>
        <dbReference type="Pfam" id="PF00593"/>
    </source>
</evidence>
<dbReference type="InterPro" id="IPR039426">
    <property type="entry name" value="TonB-dep_rcpt-like"/>
</dbReference>
<reference evidence="13 14" key="1">
    <citation type="submission" date="2016-10" db="EMBL/GenBank/DDBJ databases">
        <authorList>
            <person name="de Groot N.N."/>
        </authorList>
    </citation>
    <scope>NUCLEOTIDE SEQUENCE [LARGE SCALE GENOMIC DNA]</scope>
    <source>
        <strain evidence="13 14">DSM 25383</strain>
    </source>
</reference>
<evidence type="ECO:0000256" key="9">
    <source>
        <dbReference type="RuleBase" id="RU003357"/>
    </source>
</evidence>
<evidence type="ECO:0000256" key="4">
    <source>
        <dbReference type="ARBA" id="ARBA00022692"/>
    </source>
</evidence>
<dbReference type="SUPFAM" id="SSF56935">
    <property type="entry name" value="Porins"/>
    <property type="match status" value="1"/>
</dbReference>
<keyword evidence="4 8" id="KW-0812">Transmembrane</keyword>
<comment type="similarity">
    <text evidence="8 9">Belongs to the TonB-dependent receptor family.</text>
</comment>
<evidence type="ECO:0000313" key="14">
    <source>
        <dbReference type="Proteomes" id="UP000183253"/>
    </source>
</evidence>
<dbReference type="InterPro" id="IPR012910">
    <property type="entry name" value="Plug_dom"/>
</dbReference>
<name>A0A1H3XSZ8_9BACT</name>
<dbReference type="EMBL" id="FNRI01000001">
    <property type="protein sequence ID" value="SEA02350.1"/>
    <property type="molecule type" value="Genomic_DNA"/>
</dbReference>
<dbReference type="Gene3D" id="2.40.170.20">
    <property type="entry name" value="TonB-dependent receptor, beta-barrel domain"/>
    <property type="match status" value="1"/>
</dbReference>
<evidence type="ECO:0000256" key="1">
    <source>
        <dbReference type="ARBA" id="ARBA00004571"/>
    </source>
</evidence>
<feature type="domain" description="TonB-dependent receptor-like beta-barrel" evidence="11">
    <location>
        <begin position="371"/>
        <end position="833"/>
    </location>
</feature>
<dbReference type="Pfam" id="PF07715">
    <property type="entry name" value="Plug"/>
    <property type="match status" value="1"/>
</dbReference>
<evidence type="ECO:0000256" key="8">
    <source>
        <dbReference type="PROSITE-ProRule" id="PRU01360"/>
    </source>
</evidence>
<feature type="chain" id="PRO_5010230970" evidence="10">
    <location>
        <begin position="17"/>
        <end position="963"/>
    </location>
</feature>
<evidence type="ECO:0000256" key="7">
    <source>
        <dbReference type="ARBA" id="ARBA00023237"/>
    </source>
</evidence>
<dbReference type="STRING" id="1033731.SAMN05444145_101316"/>
<accession>A0A1H3XSZ8</accession>
<keyword evidence="2 8" id="KW-0813">Transport</keyword>
<dbReference type="Pfam" id="PF00593">
    <property type="entry name" value="TonB_dep_Rec_b-barrel"/>
    <property type="match status" value="1"/>
</dbReference>
<evidence type="ECO:0000256" key="6">
    <source>
        <dbReference type="ARBA" id="ARBA00023136"/>
    </source>
</evidence>
<dbReference type="Gene3D" id="2.170.130.10">
    <property type="entry name" value="TonB-dependent receptor, plug domain"/>
    <property type="match status" value="1"/>
</dbReference>
<dbReference type="SUPFAM" id="SSF49464">
    <property type="entry name" value="Carboxypeptidase regulatory domain-like"/>
    <property type="match status" value="1"/>
</dbReference>
<keyword evidence="5 9" id="KW-0798">TonB box</keyword>
<evidence type="ECO:0000259" key="12">
    <source>
        <dbReference type="Pfam" id="PF07715"/>
    </source>
</evidence>
<dbReference type="InterPro" id="IPR036942">
    <property type="entry name" value="Beta-barrel_TonB_sf"/>
</dbReference>
<keyword evidence="6 8" id="KW-0472">Membrane</keyword>
<dbReference type="NCBIfam" id="TIGR04057">
    <property type="entry name" value="SusC_RagA_signa"/>
    <property type="match status" value="1"/>
</dbReference>
<dbReference type="PROSITE" id="PS52016">
    <property type="entry name" value="TONB_DEPENDENT_REC_3"/>
    <property type="match status" value="1"/>
</dbReference>
<evidence type="ECO:0000256" key="2">
    <source>
        <dbReference type="ARBA" id="ARBA00022448"/>
    </source>
</evidence>
<protein>
    <submittedName>
        <fullName evidence="13">TonB-linked outer membrane protein, SusC/RagA family</fullName>
    </submittedName>
</protein>
<sequence length="963" mass="106146">MFLCTLFAGFALSAAAQGQTVAGIVSGTDGQPLPGVTVIEKGTTNGVSTAADGSYSLRLQKSPAVLVFSYIGYESAERSVPAGLTQLSVTLNNAEIAMDDVVVVGYGTVKRSTLTSSVASVKSDEFVQGAVTSPLQLLQGRVAGLAVNTTSGDPNNSGVQVMLRGVSTLTGSQEPLIVIDGISGGSLSNISVDDIESIDILKDGSAAAIYGTRGTNGVILITTKKGAEAGDKFSVDYHGYASVETISNQIDVFSADEYRNLGKTTNGFFTPTDKGASTDWSDEVFRAAFSHTHHLALKSGNAKSNYYASVDYRSRDGIIRNTEQERTNLKFGFNRSLFNDKMTLSANINDVFTVGHTVSTDEVLFATLVTNPTEPIYGPTGDYSIFVDSTNPVKLINEYNNTTRWNEIQASGKVTYTPIEPLTFTMIGGYRYFGNIDGSYASRKFDTNYKGQAWRQSSMNQTKTLELYGQYAERWNKHDFSVLAGYSYNDYLTDGFNMYNYDFPTDILGENIIGTGMALKDGFASMGGFKNMSRLISFFGRANYGYDDRYLFSASLRYEGSSKFGANHKWGLFYAASGAWRISKEKFMKDVRWVDELKLRVGYGVTGSEPSSPYLSHLKYAFGSPVLIDGKYVYTIAPHMNANPDLKWEEKRELSAGLDFALFNYRLSGSVDFYNRTTDGLLYEYNVPVPPNLASTTLANVGKVSNTGVEVMLNGGIVRTKHVRFDMTGNFSYNTNKMKRLSNEMYQRDFLELGSTGAPVQKSTHIVREGGRIGDFYGWKSIGMNENGSWIVEGGEYGDNASRQVIGNGIPTMHAALTANLQVKNFDLSVTLRGSFDFQILNQYRMLWENFARGADHNFPRSILRNKYNHYVATAPAYVSYYVEDGDFVKIDNITLGYTFRFKNPKNPIRTLRLYASGLNLYTFTRYQGVDPEINFNGLTPGVDYVAGYPTTRTFTFGVKLGF</sequence>